<evidence type="ECO:0000313" key="6">
    <source>
        <dbReference type="Proteomes" id="UP000268162"/>
    </source>
</evidence>
<dbReference type="Gene3D" id="3.30.559.10">
    <property type="entry name" value="Chloramphenicol acetyltransferase-like domain"/>
    <property type="match status" value="2"/>
</dbReference>
<protein>
    <recommendedName>
        <fullName evidence="4">Carrier domain-containing protein</fullName>
    </recommendedName>
</protein>
<dbReference type="SUPFAM" id="SSF47336">
    <property type="entry name" value="ACP-like"/>
    <property type="match status" value="1"/>
</dbReference>
<dbReference type="InterPro" id="IPR045851">
    <property type="entry name" value="AMP-bd_C_sf"/>
</dbReference>
<dbReference type="SUPFAM" id="SSF56801">
    <property type="entry name" value="Acetyl-CoA synthetase-like"/>
    <property type="match status" value="1"/>
</dbReference>
<evidence type="ECO:0000256" key="2">
    <source>
        <dbReference type="ARBA" id="ARBA00022553"/>
    </source>
</evidence>
<dbReference type="Pfam" id="PF00550">
    <property type="entry name" value="PP-binding"/>
    <property type="match status" value="1"/>
</dbReference>
<dbReference type="PANTHER" id="PTHR45527">
    <property type="entry name" value="NONRIBOSOMAL PEPTIDE SYNTHETASE"/>
    <property type="match status" value="1"/>
</dbReference>
<feature type="domain" description="Carrier" evidence="4">
    <location>
        <begin position="699"/>
        <end position="775"/>
    </location>
</feature>
<dbReference type="Gene3D" id="3.40.50.12780">
    <property type="entry name" value="N-terminal domain of ligase-like"/>
    <property type="match status" value="1"/>
</dbReference>
<dbReference type="GO" id="GO:0031177">
    <property type="term" value="F:phosphopantetheine binding"/>
    <property type="evidence" value="ECO:0007669"/>
    <property type="project" value="TreeGrafter"/>
</dbReference>
<dbReference type="InterPro" id="IPR042099">
    <property type="entry name" value="ANL_N_sf"/>
</dbReference>
<dbReference type="Gene3D" id="1.10.1200.10">
    <property type="entry name" value="ACP-like"/>
    <property type="match status" value="1"/>
</dbReference>
<dbReference type="PROSITE" id="PS00455">
    <property type="entry name" value="AMP_BINDING"/>
    <property type="match status" value="1"/>
</dbReference>
<evidence type="ECO:0000259" key="4">
    <source>
        <dbReference type="PROSITE" id="PS50075"/>
    </source>
</evidence>
<dbReference type="InterPro" id="IPR000873">
    <property type="entry name" value="AMP-dep_synth/lig_dom"/>
</dbReference>
<accession>A0A4P9ZP77</accession>
<dbReference type="GO" id="GO:0044550">
    <property type="term" value="P:secondary metabolite biosynthetic process"/>
    <property type="evidence" value="ECO:0007669"/>
    <property type="project" value="TreeGrafter"/>
</dbReference>
<dbReference type="Pfam" id="PF00501">
    <property type="entry name" value="AMP-binding"/>
    <property type="match status" value="1"/>
</dbReference>
<name>A0A4P9ZP77_9FUNG</name>
<dbReference type="CDD" id="cd05930">
    <property type="entry name" value="A_NRPS"/>
    <property type="match status" value="1"/>
</dbReference>
<dbReference type="InterPro" id="IPR010071">
    <property type="entry name" value="AA_adenyl_dom"/>
</dbReference>
<dbReference type="GO" id="GO:0016874">
    <property type="term" value="F:ligase activity"/>
    <property type="evidence" value="ECO:0007669"/>
    <property type="project" value="UniProtKB-KW"/>
</dbReference>
<dbReference type="InterPro" id="IPR023213">
    <property type="entry name" value="CAT-like_dom_sf"/>
</dbReference>
<dbReference type="InterPro" id="IPR001242">
    <property type="entry name" value="Condensation_dom"/>
</dbReference>
<keyword evidence="2" id="KW-0597">Phosphoprotein</keyword>
<proteinExistence type="predicted"/>
<dbReference type="InterPro" id="IPR009081">
    <property type="entry name" value="PP-bd_ACP"/>
</dbReference>
<organism evidence="5 6">
    <name type="scientific">Dimargaris cristalligena</name>
    <dbReference type="NCBI Taxonomy" id="215637"/>
    <lineage>
        <taxon>Eukaryota</taxon>
        <taxon>Fungi</taxon>
        <taxon>Fungi incertae sedis</taxon>
        <taxon>Zoopagomycota</taxon>
        <taxon>Kickxellomycotina</taxon>
        <taxon>Dimargaritomycetes</taxon>
        <taxon>Dimargaritales</taxon>
        <taxon>Dimargaritaceae</taxon>
        <taxon>Dimargaris</taxon>
    </lineage>
</organism>
<dbReference type="PRINTS" id="PR00154">
    <property type="entry name" value="AMPBINDING"/>
</dbReference>
<dbReference type="SUPFAM" id="SSF52777">
    <property type="entry name" value="CoA-dependent acyltransferases"/>
    <property type="match status" value="4"/>
</dbReference>
<dbReference type="NCBIfam" id="TIGR01733">
    <property type="entry name" value="AA-adenyl-dom"/>
    <property type="match status" value="1"/>
</dbReference>
<dbReference type="Gene3D" id="3.30.300.30">
    <property type="match status" value="1"/>
</dbReference>
<keyword evidence="1" id="KW-0596">Phosphopantetheine</keyword>
<keyword evidence="6" id="KW-1185">Reference proteome</keyword>
<evidence type="ECO:0000256" key="3">
    <source>
        <dbReference type="ARBA" id="ARBA00022598"/>
    </source>
</evidence>
<sequence>MSFPDEFRPKLGLPLGKPRLALTGFETYTCTIQSEVIEVTPKAITDISIMRALAIVLSRYYKQPAVAFGRSYGPAREKPVQHDVVNPAPISVVLFRVHPDVPAGFHEAKNTSAKLLGLSGSRLLVGFTFSGNSVALNLTYSRSVYRASAIEEFARQFNTVLGGVIQVYSAKDRNQPPVKVRDIPWVSNEERASLLAFSRMGKPIQGVRHSVHILFSEYAHCNLDSVALVQEAEELTYGQLDYCSSELARVLTHQYGALAEVRIALVIPKSITYVITLLAILKSGAAYVPIDPDYPTDRIEYILEDSAASLVLVIEPTLARLPPQLSLPTMSVDQFIHLAPDSGLSSFQPYPSAPNDLAYIIYTSGTTGRPKGVMVEHRSVMNVATDPNLREAHGPGSRIVMMFSVAFDGIVYEIFHCLCAGGTLVIPSVNILSDLRSATAGCFVPSFLMRLNPTDLPKLSTIVCGGEYLSPELQARWSDRCTVANLYGPTETTAFTNLAIIGPTDDISIGGPIRNNFNLIVDDQLQLVPVGVPGELLIGGIGVARGYQNLPELTSEKFIANPHGPGRVYRTGDYVRWLSNGSVEYLGRMDNQVKLRGYRIELEEIETAAYRFPGLKHCVATITDDVLVLYVSPAGLDQNALTGFLKASLAKQMVPELLVPVVDFKTTANGKLDRKTLPPIGHLMRPLPTPDTNFNSDSIPQTDTEHDLRLAWAQILQLDPSRISPSDHFFRIGGDSISAILLVSKCQQSGYHLTVPLIYQYPELGQMAQQARKSDYRATGNGNTYQRQIQGEVALAPIQRWFMELPLRNPHHFNQSFTYKINPQFPLSLAALADALVTLVNHHDILRARFHYNPDTNKWLQSIPTSTATATDHLVIEKVVAAAELPDFILGVQSSFNLTSGPLLAAALIHHPENLASARLFIAIHHALVDLISWRIITEDLNSLLRGDSLPPKTLSFQSWTSQLVAYAHTLTPDVWPNQVEPSTRLPDLRELLPVPELNPSSAEVARLSTTFEFDSEFTIHLLFQLAPKWRVTPRDVLLATFARAFADTVGIGLVSFCMEGHGREPWSPNQDITRTVGWFTALYPLVLRVQPDQSMLDLLRHTKESLQQIPSKGFPYSLLKTMPSVSPEGRAKLHAKTPDRMDVQFNYFGRFNRTDGPTDDILSIEWSDDFGLYDLDPKDHVIYDINPTPTLVGDALRLVMEYNPRVYHQDIISQIMSLWRQNLVSLADIPQLSKPAVIDPIITRFDFTHIPLTDAEFQEVTGELRRRQISMNQVETLLPCVGVQGGLLLGLATDPSAYLVQMTLKLTGLLDTNRLISAWNTLADQNSILRTVFLESSTKNSQGFIQAVLRTCPTTWTVLKEPVASYDRLITRNRQKGFTIQDHMIHNFLIPTADHLAHDVVVAIHHSLIDGWSLHLLLQSWMAIYHQMEELSAPRQTTFTDLVSHVQQLEATRSREYWSKNLVNAPATPAPLLFPGYIGNSGAAVYESTFGISKAHLAQCAQGFGVSKATLFRAAYAVVLGRLLGQDDVVFGVTVAGRSLGLPSVDQIIGPCSNTLPFRVRLGNFPLGPWLQSLHSAQIAMIPYEHTLLTHINQYVKTSHGGPLFHTLLGFENFPEFMADSLHDLALSDVQVHEFTEYPLAVDFIEQPTCIQAKVFYNSGTYCEGSIRQLMDMLRLVLDQILAAQPDTFPSDLVFTSPAITTSPKAAIQSVVDTSLPTSTHALLHMWDSIVRDGLTRLVNQSENGELTCSQLDLLADTLVNRTTEASVVRPTSIVAYLDSLDDLTICLRIWD</sequence>
<dbReference type="STRING" id="215637.A0A4P9ZP77"/>
<dbReference type="GO" id="GO:0043041">
    <property type="term" value="P:amino acid activation for nonribosomal peptide biosynthetic process"/>
    <property type="evidence" value="ECO:0007669"/>
    <property type="project" value="TreeGrafter"/>
</dbReference>
<dbReference type="EMBL" id="ML002988">
    <property type="protein sequence ID" value="RKP35015.1"/>
    <property type="molecule type" value="Genomic_DNA"/>
</dbReference>
<dbReference type="GO" id="GO:0005737">
    <property type="term" value="C:cytoplasm"/>
    <property type="evidence" value="ECO:0007669"/>
    <property type="project" value="TreeGrafter"/>
</dbReference>
<dbReference type="Proteomes" id="UP000268162">
    <property type="component" value="Unassembled WGS sequence"/>
</dbReference>
<dbReference type="InterPro" id="IPR036736">
    <property type="entry name" value="ACP-like_sf"/>
</dbReference>
<dbReference type="Gene3D" id="3.30.559.30">
    <property type="entry name" value="Nonribosomal peptide synthetase, condensation domain"/>
    <property type="match status" value="2"/>
</dbReference>
<evidence type="ECO:0000256" key="1">
    <source>
        <dbReference type="ARBA" id="ARBA00022450"/>
    </source>
</evidence>
<reference evidence="6" key="1">
    <citation type="journal article" date="2018" name="Nat. Microbiol.">
        <title>Leveraging single-cell genomics to expand the fungal tree of life.</title>
        <authorList>
            <person name="Ahrendt S.R."/>
            <person name="Quandt C.A."/>
            <person name="Ciobanu D."/>
            <person name="Clum A."/>
            <person name="Salamov A."/>
            <person name="Andreopoulos B."/>
            <person name="Cheng J.F."/>
            <person name="Woyke T."/>
            <person name="Pelin A."/>
            <person name="Henrissat B."/>
            <person name="Reynolds N.K."/>
            <person name="Benny G.L."/>
            <person name="Smith M.E."/>
            <person name="James T.Y."/>
            <person name="Grigoriev I.V."/>
        </authorList>
    </citation>
    <scope>NUCLEOTIDE SEQUENCE [LARGE SCALE GENOMIC DNA]</scope>
    <source>
        <strain evidence="6">RSA 468</strain>
    </source>
</reference>
<dbReference type="InterPro" id="IPR020459">
    <property type="entry name" value="AMP-binding"/>
</dbReference>
<dbReference type="FunFam" id="3.40.50.980:FF:000001">
    <property type="entry name" value="Non-ribosomal peptide synthetase"/>
    <property type="match status" value="1"/>
</dbReference>
<dbReference type="PANTHER" id="PTHR45527:SF1">
    <property type="entry name" value="FATTY ACID SYNTHASE"/>
    <property type="match status" value="1"/>
</dbReference>
<gene>
    <name evidence="5" type="ORF">BJ085DRAFT_37587</name>
</gene>
<keyword evidence="3" id="KW-0436">Ligase</keyword>
<evidence type="ECO:0000313" key="5">
    <source>
        <dbReference type="EMBL" id="RKP35015.1"/>
    </source>
</evidence>
<dbReference type="Pfam" id="PF00668">
    <property type="entry name" value="Condensation"/>
    <property type="match status" value="2"/>
</dbReference>
<dbReference type="PROSITE" id="PS50075">
    <property type="entry name" value="CARRIER"/>
    <property type="match status" value="1"/>
</dbReference>
<dbReference type="InterPro" id="IPR020845">
    <property type="entry name" value="AMP-binding_CS"/>
</dbReference>